<feature type="compositionally biased region" description="Basic residues" evidence="1">
    <location>
        <begin position="138"/>
        <end position="147"/>
    </location>
</feature>
<reference evidence="2 3" key="1">
    <citation type="submission" date="2024-07" db="EMBL/GenBank/DDBJ databases">
        <authorList>
            <person name="Akdeniz Z."/>
        </authorList>
    </citation>
    <scope>NUCLEOTIDE SEQUENCE [LARGE SCALE GENOMIC DNA]</scope>
</reference>
<comment type="caution">
    <text evidence="2">The sequence shown here is derived from an EMBL/GenBank/DDBJ whole genome shotgun (WGS) entry which is preliminary data.</text>
</comment>
<name>A0ABP1HPE4_9EUKA</name>
<keyword evidence="3" id="KW-1185">Reference proteome</keyword>
<sequence>MVVVDYNFNFQILCPKNKILILTLLRAFKRYEQQCSPPGKDCREISHCNQQFKPQSHMPRLWSSALQQIQLRNSRENKRILLQQDSSIVTKRSAAANLGICTICKYIVAVLRHLYTQPLLLKHYLIIMHNETIAIKHGQKRDRHATGRRIPPGLEGVGARQEGEAQGNAGSDGLGVTVDN</sequence>
<feature type="region of interest" description="Disordered" evidence="1">
    <location>
        <begin position="138"/>
        <end position="180"/>
    </location>
</feature>
<gene>
    <name evidence="2" type="ORF">HINF_LOCUS15466</name>
</gene>
<proteinExistence type="predicted"/>
<evidence type="ECO:0000313" key="3">
    <source>
        <dbReference type="Proteomes" id="UP001642409"/>
    </source>
</evidence>
<evidence type="ECO:0000313" key="2">
    <source>
        <dbReference type="EMBL" id="CAL5997887.1"/>
    </source>
</evidence>
<dbReference type="Proteomes" id="UP001642409">
    <property type="component" value="Unassembled WGS sequence"/>
</dbReference>
<dbReference type="EMBL" id="CAXDID020000037">
    <property type="protein sequence ID" value="CAL5997887.1"/>
    <property type="molecule type" value="Genomic_DNA"/>
</dbReference>
<protein>
    <submittedName>
        <fullName evidence="2">Hypothetical_protein</fullName>
    </submittedName>
</protein>
<evidence type="ECO:0000256" key="1">
    <source>
        <dbReference type="SAM" id="MobiDB-lite"/>
    </source>
</evidence>
<accession>A0ABP1HPE4</accession>
<organism evidence="2 3">
    <name type="scientific">Hexamita inflata</name>
    <dbReference type="NCBI Taxonomy" id="28002"/>
    <lineage>
        <taxon>Eukaryota</taxon>
        <taxon>Metamonada</taxon>
        <taxon>Diplomonadida</taxon>
        <taxon>Hexamitidae</taxon>
        <taxon>Hexamitinae</taxon>
        <taxon>Hexamita</taxon>
    </lineage>
</organism>